<reference evidence="2 3" key="1">
    <citation type="submission" date="2014-04" db="EMBL/GenBank/DDBJ databases">
        <title>Comparative genomics and transcriptomics to identify genetic mechanisms underlying the emergence of carbapenem resistant Acinetobacter baumannii (CRAb).</title>
        <authorList>
            <person name="Harris A.D."/>
            <person name="Johnson K.J."/>
            <person name="George J."/>
            <person name="Nadendla S."/>
            <person name="Daugherty S.C."/>
            <person name="Parankush S."/>
            <person name="Sadzewicz L."/>
            <person name="Tallon L."/>
            <person name="Sengamalay N."/>
            <person name="Hazen T.H."/>
            <person name="Rasko D.A."/>
        </authorList>
    </citation>
    <scope>NUCLEOTIDE SEQUENCE [LARGE SCALE GENOMIC DNA]</scope>
    <source>
        <strain evidence="2 3">21072</strain>
    </source>
</reference>
<comment type="caution">
    <text evidence="2">The sequence shown here is derived from an EMBL/GenBank/DDBJ whole genome shotgun (WGS) entry which is preliminary data.</text>
</comment>
<dbReference type="AlphaFoldDB" id="A0A062IP67"/>
<feature type="domain" description="Terminase large subunit ribonuclease H-like" evidence="1">
    <location>
        <begin position="411"/>
        <end position="473"/>
    </location>
</feature>
<evidence type="ECO:0000313" key="2">
    <source>
        <dbReference type="EMBL" id="KCY22979.1"/>
    </source>
</evidence>
<evidence type="ECO:0000313" key="3">
    <source>
        <dbReference type="Proteomes" id="UP000027327"/>
    </source>
</evidence>
<dbReference type="Proteomes" id="UP000027327">
    <property type="component" value="Unassembled WGS sequence"/>
</dbReference>
<dbReference type="Pfam" id="PF22530">
    <property type="entry name" value="Terminase-T7_RNaseH-like"/>
    <property type="match status" value="1"/>
</dbReference>
<protein>
    <recommendedName>
        <fullName evidence="1">Terminase large subunit ribonuclease H-like domain-containing protein</fullName>
    </recommendedName>
</protein>
<gene>
    <name evidence="2" type="ORF">J596_0198</name>
</gene>
<dbReference type="InterPro" id="IPR047987">
    <property type="entry name" value="Gp19-like_virus"/>
</dbReference>
<dbReference type="PATRIC" id="fig|1310697.3.peg.185"/>
<dbReference type="Gene3D" id="3.40.50.300">
    <property type="entry name" value="P-loop containing nucleotide triphosphate hydrolases"/>
    <property type="match status" value="1"/>
</dbReference>
<dbReference type="NCBIfam" id="NF033889">
    <property type="entry name" value="termin_lrg_T7"/>
    <property type="match status" value="1"/>
</dbReference>
<dbReference type="RefSeq" id="WP_032035521.1">
    <property type="nucleotide sequence ID" value="NZ_JMOD01000002.1"/>
</dbReference>
<proteinExistence type="predicted"/>
<sequence length="561" mass="63564">MTKPKISFLAFFLLWADVQKWKVPDFHVRVCDFLEAFYLIVGCVALLMMPRGHSKSTILDVFNAWVIYCWPETQILHQGTTDSDAYKCSSGTRDVLSRHPLTIDCDPVKIKKGEVERWFVNGTNDVRYGTMLAKGILSGVTGHRAHFIQNDDVETPKTTGTPEAREKLPSRLSEQTHIAIPGARELWIGTPHTYDSLYEQIKKLTDVKCLILKMFEHEKRIEDSKKGQKVLLDFEPIHAFTGIGKGSKYFKKGENYTCIQKGNLWEVTIHEEHYLIDFYSEGIWPERFTAKEMTKRREKCKTLNEWDSQYQMHAKPIGDVRLDPDKMLAYDCEPYIKRANGEIILMLGDRQMVGCSLKWDPSSGKLKSDVSSVALFFHDALGNKYWHRSISLTGPDVITDEGGNIVGGQVWQLCDLIQEFNVPRVVVETNGIGGFAPSSLKGALKKRGIQCGVTEQHAHQNKNKRILEAMEGPLMSGLLWAHISVLEVGEGENVEDSPQVKQMREWNPALSNQPDDYMDSAAGAIVEQPERIGKIHNKNTVKEAVNWRTNGGVYEATVDFD</sequence>
<dbReference type="InterPro" id="IPR054762">
    <property type="entry name" value="Gp19_RNaseH-like"/>
</dbReference>
<dbReference type="InterPro" id="IPR027417">
    <property type="entry name" value="P-loop_NTPase"/>
</dbReference>
<dbReference type="EMBL" id="JMOD01000002">
    <property type="protein sequence ID" value="KCY22979.1"/>
    <property type="molecule type" value="Genomic_DNA"/>
</dbReference>
<accession>A0A062IP67</accession>
<evidence type="ECO:0000259" key="1">
    <source>
        <dbReference type="Pfam" id="PF22530"/>
    </source>
</evidence>
<name>A0A062IP67_ACIBA</name>
<organism evidence="2 3">
    <name type="scientific">Acinetobacter baumannii 21072</name>
    <dbReference type="NCBI Taxonomy" id="1310697"/>
    <lineage>
        <taxon>Bacteria</taxon>
        <taxon>Pseudomonadati</taxon>
        <taxon>Pseudomonadota</taxon>
        <taxon>Gammaproteobacteria</taxon>
        <taxon>Moraxellales</taxon>
        <taxon>Moraxellaceae</taxon>
        <taxon>Acinetobacter</taxon>
        <taxon>Acinetobacter calcoaceticus/baumannii complex</taxon>
    </lineage>
</organism>